<keyword evidence="5" id="KW-0732">Signal</keyword>
<dbReference type="OrthoDB" id="9806267at2"/>
<dbReference type="Gene3D" id="2.60.40.3500">
    <property type="match status" value="1"/>
</dbReference>
<evidence type="ECO:0000256" key="2">
    <source>
        <dbReference type="ARBA" id="ARBA00004418"/>
    </source>
</evidence>
<dbReference type="Proteomes" id="UP000235777">
    <property type="component" value="Unassembled WGS sequence"/>
</dbReference>
<dbReference type="InterPro" id="IPR021731">
    <property type="entry name" value="AMIN_dom"/>
</dbReference>
<dbReference type="Gene3D" id="3.40.630.40">
    <property type="entry name" value="Zn-dependent exopeptidases"/>
    <property type="match status" value="1"/>
</dbReference>
<evidence type="ECO:0000256" key="5">
    <source>
        <dbReference type="ARBA" id="ARBA00022729"/>
    </source>
</evidence>
<dbReference type="SMART" id="SM00646">
    <property type="entry name" value="Ami_3"/>
    <property type="match status" value="1"/>
</dbReference>
<keyword evidence="6" id="KW-0574">Periplasm</keyword>
<feature type="compositionally biased region" description="Low complexity" evidence="10">
    <location>
        <begin position="192"/>
        <end position="201"/>
    </location>
</feature>
<dbReference type="RefSeq" id="WP_102607230.1">
    <property type="nucleotide sequence ID" value="NZ_KB890173.1"/>
</dbReference>
<evidence type="ECO:0000313" key="13">
    <source>
        <dbReference type="Proteomes" id="UP000235777"/>
    </source>
</evidence>
<evidence type="ECO:0000256" key="10">
    <source>
        <dbReference type="SAM" id="MobiDB-lite"/>
    </source>
</evidence>
<dbReference type="InterPro" id="IPR002508">
    <property type="entry name" value="MurNAc-LAA_cat"/>
</dbReference>
<dbReference type="GO" id="GO:0030288">
    <property type="term" value="C:outer membrane-bounded periplasmic space"/>
    <property type="evidence" value="ECO:0007669"/>
    <property type="project" value="TreeGrafter"/>
</dbReference>
<dbReference type="EC" id="3.5.1.28" evidence="4"/>
<proteinExistence type="inferred from homology"/>
<dbReference type="Pfam" id="PF01520">
    <property type="entry name" value="Amidase_3"/>
    <property type="match status" value="1"/>
</dbReference>
<name>A0A2N7WTR2_9BURK</name>
<comment type="caution">
    <text evidence="12">The sequence shown here is derived from an EMBL/GenBank/DDBJ whole genome shotgun (WGS) entry which is preliminary data.</text>
</comment>
<evidence type="ECO:0000256" key="4">
    <source>
        <dbReference type="ARBA" id="ARBA00011901"/>
    </source>
</evidence>
<organism evidence="12 13">
    <name type="scientific">Trinickia symbiotica</name>
    <dbReference type="NCBI Taxonomy" id="863227"/>
    <lineage>
        <taxon>Bacteria</taxon>
        <taxon>Pseudomonadati</taxon>
        <taxon>Pseudomonadota</taxon>
        <taxon>Betaproteobacteria</taxon>
        <taxon>Burkholderiales</taxon>
        <taxon>Burkholderiaceae</taxon>
        <taxon>Trinickia</taxon>
    </lineage>
</organism>
<dbReference type="PANTHER" id="PTHR30404:SF0">
    <property type="entry name" value="N-ACETYLMURAMOYL-L-ALANINE AMIDASE AMIC"/>
    <property type="match status" value="1"/>
</dbReference>
<feature type="compositionally biased region" description="Gly residues" evidence="10">
    <location>
        <begin position="288"/>
        <end position="297"/>
    </location>
</feature>
<evidence type="ECO:0000256" key="3">
    <source>
        <dbReference type="ARBA" id="ARBA00010860"/>
    </source>
</evidence>
<feature type="compositionally biased region" description="Basic and acidic residues" evidence="10">
    <location>
        <begin position="178"/>
        <end position="190"/>
    </location>
</feature>
<dbReference type="CDD" id="cd02696">
    <property type="entry name" value="MurNAc-LAA"/>
    <property type="match status" value="1"/>
</dbReference>
<dbReference type="EMBL" id="PNYC01000020">
    <property type="protein sequence ID" value="PMS32732.1"/>
    <property type="molecule type" value="Genomic_DNA"/>
</dbReference>
<dbReference type="FunFam" id="3.40.630.40:FF:000001">
    <property type="entry name" value="N-acetylmuramoyl-L-alanine amidase"/>
    <property type="match status" value="1"/>
</dbReference>
<comment type="similarity">
    <text evidence="3">Belongs to the N-acetylmuramoyl-L-alanine amidase 3 family.</text>
</comment>
<reference evidence="12 13" key="1">
    <citation type="submission" date="2018-01" db="EMBL/GenBank/DDBJ databases">
        <title>Whole genome analyses suggest that Burkholderia sensu lato contains two further novel genera in the rhizoxinica-symbiotica group Mycetohabitans gen. nov., and Trinickia gen. nov.: implications for the evolution of diazotrophy and nodulation in the Burkholderiaceae.</title>
        <authorList>
            <person name="Estrada-de los Santos P."/>
            <person name="Palmer M."/>
            <person name="Chavez-Ramirez B."/>
            <person name="Beukes C."/>
            <person name="Steenkamp E.T."/>
            <person name="Hirsch A.M."/>
            <person name="Manyaka P."/>
            <person name="Maluk M."/>
            <person name="Lafos M."/>
            <person name="Crook M."/>
            <person name="Gross E."/>
            <person name="Simon M.F."/>
            <person name="Bueno dos Reis Junior F."/>
            <person name="Poole P.S."/>
            <person name="Venter S.N."/>
            <person name="James E.K."/>
        </authorList>
    </citation>
    <scope>NUCLEOTIDE SEQUENCE [LARGE SCALE GENOMIC DNA]</scope>
    <source>
        <strain evidence="12 13">JPY 581</strain>
    </source>
</reference>
<dbReference type="InterPro" id="IPR050695">
    <property type="entry name" value="N-acetylmuramoyl_amidase_3"/>
</dbReference>
<sequence>MPRKMLIKPFHSIESAATATHSWRRRQVLRAGASTLIVGLAAPFLARSAFASSVLGVRVWPARDYTRVTIESDQPLQTTQQLLQGPDRLVVDLNGLDLDQALRDLVSKIAPNDPQIRSVRVGQFQPHVVRLVFDLKGSVKPQVFSLEPIGSYRYRLVLDLYPTVAPDPLMDLLAQTERKEKEFSESRPDAEALAPAPLAGPATPPPGPTPPLAGPATPPGAPADNSDAFFQRYAQNSAPEGAPAPGGAGAGEGAAGRARRKSDVARDKSVPPSGGNDGTGSALAQNGLGNGEDGLGGETYPFATPKTGRTVRLLTVAIDPGHGGEDPGAIGSAGTYEKHVALDIAKKLRAMIDAQPNMRAMMTRDADFFVPLNVRVQKARRVNADLFVSIHADAFTTPTARGSSVFALSEHGASSAAARWMANKENASDLIGGINVKTQDDTVNRALFDMSTTAQIRDSLRYGGYVLREIGDINKLHKGSVEQAGFAVLKAPDIPSILVETAFISNPEEETRLNDDGYRNQMANAIMKGIKRYFAANPPLAKNRMT</sequence>
<keyword evidence="7" id="KW-0378">Hydrolase</keyword>
<evidence type="ECO:0000256" key="1">
    <source>
        <dbReference type="ARBA" id="ARBA00001561"/>
    </source>
</evidence>
<feature type="region of interest" description="Disordered" evidence="10">
    <location>
        <begin position="178"/>
        <end position="306"/>
    </location>
</feature>
<evidence type="ECO:0000313" key="12">
    <source>
        <dbReference type="EMBL" id="PMS32732.1"/>
    </source>
</evidence>
<dbReference type="GO" id="GO:0008745">
    <property type="term" value="F:N-acetylmuramoyl-L-alanine amidase activity"/>
    <property type="evidence" value="ECO:0007669"/>
    <property type="project" value="UniProtKB-EC"/>
</dbReference>
<keyword evidence="13" id="KW-1185">Reference proteome</keyword>
<feature type="compositionally biased region" description="Pro residues" evidence="10">
    <location>
        <begin position="202"/>
        <end position="221"/>
    </location>
</feature>
<accession>A0A2N7WTR2</accession>
<keyword evidence="8" id="KW-0961">Cell wall biogenesis/degradation</keyword>
<feature type="compositionally biased region" description="Gly residues" evidence="10">
    <location>
        <begin position="244"/>
        <end position="254"/>
    </location>
</feature>
<dbReference type="AlphaFoldDB" id="A0A2N7WTR2"/>
<dbReference type="PANTHER" id="PTHR30404">
    <property type="entry name" value="N-ACETYLMURAMOYL-L-ALANINE AMIDASE"/>
    <property type="match status" value="1"/>
</dbReference>
<evidence type="ECO:0000259" key="11">
    <source>
        <dbReference type="SMART" id="SM00646"/>
    </source>
</evidence>
<dbReference type="STRING" id="863227.GCA_000373005_02232"/>
<feature type="domain" description="MurNAc-LAA" evidence="11">
    <location>
        <begin position="376"/>
        <end position="531"/>
    </location>
</feature>
<protein>
    <recommendedName>
        <fullName evidence="9">N-acetylmuramoyl-L-alanine amidase AmiC</fullName>
        <ecNumber evidence="4">3.5.1.28</ecNumber>
    </recommendedName>
</protein>
<evidence type="ECO:0000256" key="7">
    <source>
        <dbReference type="ARBA" id="ARBA00022801"/>
    </source>
</evidence>
<comment type="subcellular location">
    <subcellularLocation>
        <location evidence="2">Periplasm</location>
    </subcellularLocation>
</comment>
<dbReference type="SUPFAM" id="SSF53187">
    <property type="entry name" value="Zn-dependent exopeptidases"/>
    <property type="match status" value="1"/>
</dbReference>
<dbReference type="Pfam" id="PF11741">
    <property type="entry name" value="AMIN"/>
    <property type="match status" value="1"/>
</dbReference>
<evidence type="ECO:0000256" key="6">
    <source>
        <dbReference type="ARBA" id="ARBA00022764"/>
    </source>
</evidence>
<gene>
    <name evidence="12" type="ORF">C0Z20_25475</name>
</gene>
<comment type="catalytic activity">
    <reaction evidence="1">
        <text>Hydrolyzes the link between N-acetylmuramoyl residues and L-amino acid residues in certain cell-wall glycopeptides.</text>
        <dbReference type="EC" id="3.5.1.28"/>
    </reaction>
</comment>
<dbReference type="GO" id="GO:0071555">
    <property type="term" value="P:cell wall organization"/>
    <property type="evidence" value="ECO:0007669"/>
    <property type="project" value="UniProtKB-KW"/>
</dbReference>
<evidence type="ECO:0000256" key="9">
    <source>
        <dbReference type="ARBA" id="ARBA00074581"/>
    </source>
</evidence>
<evidence type="ECO:0000256" key="8">
    <source>
        <dbReference type="ARBA" id="ARBA00023316"/>
    </source>
</evidence>
<dbReference type="GO" id="GO:0009253">
    <property type="term" value="P:peptidoglycan catabolic process"/>
    <property type="evidence" value="ECO:0007669"/>
    <property type="project" value="InterPro"/>
</dbReference>